<evidence type="ECO:0000256" key="12">
    <source>
        <dbReference type="ARBA" id="ARBA00022695"/>
    </source>
</evidence>
<dbReference type="PANTHER" id="PTHR46382">
    <property type="entry name" value="PHOSPHATIDATE CYTIDYLYLTRANSFERASE"/>
    <property type="match status" value="1"/>
</dbReference>
<keyword evidence="13 19" id="KW-1133">Transmembrane helix</keyword>
<keyword evidence="10 18" id="KW-0808">Transferase</keyword>
<keyword evidence="8" id="KW-1003">Cell membrane</keyword>
<keyword evidence="21" id="KW-1185">Reference proteome</keyword>
<protein>
    <recommendedName>
        <fullName evidence="7 18">Phosphatidate cytidylyltransferase</fullName>
        <ecNumber evidence="6 18">2.7.7.41</ecNumber>
    </recommendedName>
</protein>
<dbReference type="GO" id="GO:0005886">
    <property type="term" value="C:plasma membrane"/>
    <property type="evidence" value="ECO:0007669"/>
    <property type="project" value="UniProtKB-SubCell"/>
</dbReference>
<feature type="transmembrane region" description="Helical" evidence="19">
    <location>
        <begin position="12"/>
        <end position="41"/>
    </location>
</feature>
<evidence type="ECO:0000256" key="16">
    <source>
        <dbReference type="ARBA" id="ARBA00023209"/>
    </source>
</evidence>
<keyword evidence="9" id="KW-0444">Lipid biosynthesis</keyword>
<dbReference type="PROSITE" id="PS01315">
    <property type="entry name" value="CDS"/>
    <property type="match status" value="1"/>
</dbReference>
<comment type="catalytic activity">
    <reaction evidence="1 18">
        <text>a 1,2-diacyl-sn-glycero-3-phosphate + CTP + H(+) = a CDP-1,2-diacyl-sn-glycerol + diphosphate</text>
        <dbReference type="Rhea" id="RHEA:16229"/>
        <dbReference type="ChEBI" id="CHEBI:15378"/>
        <dbReference type="ChEBI" id="CHEBI:33019"/>
        <dbReference type="ChEBI" id="CHEBI:37563"/>
        <dbReference type="ChEBI" id="CHEBI:58332"/>
        <dbReference type="ChEBI" id="CHEBI:58608"/>
        <dbReference type="EC" id="2.7.7.41"/>
    </reaction>
</comment>
<evidence type="ECO:0000256" key="7">
    <source>
        <dbReference type="ARBA" id="ARBA00019373"/>
    </source>
</evidence>
<dbReference type="InterPro" id="IPR000374">
    <property type="entry name" value="PC_trans"/>
</dbReference>
<evidence type="ECO:0000256" key="4">
    <source>
        <dbReference type="ARBA" id="ARBA00005189"/>
    </source>
</evidence>
<organism evidence="20 21">
    <name type="scientific">Marinomonas profundimaris</name>
    <dbReference type="NCBI Taxonomy" id="1208321"/>
    <lineage>
        <taxon>Bacteria</taxon>
        <taxon>Pseudomonadati</taxon>
        <taxon>Pseudomonadota</taxon>
        <taxon>Gammaproteobacteria</taxon>
        <taxon>Oceanospirillales</taxon>
        <taxon>Oceanospirillaceae</taxon>
        <taxon>Marinomonas</taxon>
    </lineage>
</organism>
<dbReference type="AlphaFoldDB" id="W1RPN1"/>
<comment type="pathway">
    <text evidence="3 18">Phospholipid metabolism; CDP-diacylglycerol biosynthesis; CDP-diacylglycerol from sn-glycerol 3-phosphate: step 3/3.</text>
</comment>
<dbReference type="Proteomes" id="UP000018857">
    <property type="component" value="Unassembled WGS sequence"/>
</dbReference>
<sequence>MLLPRILSAIVMAVLFICAVFVLEADSFFVAMAGVVLLAGWEWARLSGVQSQVARVAYAIFIGVVCFWVLNLNLEALSLYITPLLWATALYWVIRYPAPLLWRHVISRLVFGVLVLLTTWTALVVLKQSEHFVVWVLLLMGLIWGADSGAYFAGRAFGKRKLAKFVSPGKSWEGVIGGLLLTQVGVAIFAVLSEFSFTQWLILSLIALLTSSVSVLGDLTESLFKRHEGLKDSSRLIPGHGGVMDRVDSLTAAAPIYVLLLSLAGWL</sequence>
<gene>
    <name evidence="20" type="ORF">D104_15540</name>
</gene>
<keyword evidence="16" id="KW-0594">Phospholipid biosynthesis</keyword>
<dbReference type="GO" id="GO:0004605">
    <property type="term" value="F:phosphatidate cytidylyltransferase activity"/>
    <property type="evidence" value="ECO:0007669"/>
    <property type="project" value="UniProtKB-EC"/>
</dbReference>
<evidence type="ECO:0000256" key="13">
    <source>
        <dbReference type="ARBA" id="ARBA00022989"/>
    </source>
</evidence>
<comment type="caution">
    <text evidence="20">The sequence shown here is derived from an EMBL/GenBank/DDBJ whole genome shotgun (WGS) entry which is preliminary data.</text>
</comment>
<accession>W1RPN1</accession>
<evidence type="ECO:0000256" key="11">
    <source>
        <dbReference type="ARBA" id="ARBA00022692"/>
    </source>
</evidence>
<dbReference type="PATRIC" id="fig|1208321.3.peg.3094"/>
<evidence type="ECO:0000256" key="17">
    <source>
        <dbReference type="ARBA" id="ARBA00023264"/>
    </source>
</evidence>
<evidence type="ECO:0000256" key="3">
    <source>
        <dbReference type="ARBA" id="ARBA00005119"/>
    </source>
</evidence>
<keyword evidence="17" id="KW-1208">Phospholipid metabolism</keyword>
<keyword evidence="14" id="KW-0443">Lipid metabolism</keyword>
<dbReference type="EMBL" id="AYOZ01000056">
    <property type="protein sequence ID" value="ETI58390.1"/>
    <property type="molecule type" value="Genomic_DNA"/>
</dbReference>
<dbReference type="Pfam" id="PF01148">
    <property type="entry name" value="CTP_transf_1"/>
    <property type="match status" value="1"/>
</dbReference>
<dbReference type="PANTHER" id="PTHR46382:SF1">
    <property type="entry name" value="PHOSPHATIDATE CYTIDYLYLTRANSFERASE"/>
    <property type="match status" value="1"/>
</dbReference>
<evidence type="ECO:0000256" key="15">
    <source>
        <dbReference type="ARBA" id="ARBA00023136"/>
    </source>
</evidence>
<dbReference type="OrthoDB" id="9799199at2"/>
<feature type="transmembrane region" description="Helical" evidence="19">
    <location>
        <begin position="53"/>
        <end position="70"/>
    </location>
</feature>
<evidence type="ECO:0000256" key="6">
    <source>
        <dbReference type="ARBA" id="ARBA00012487"/>
    </source>
</evidence>
<dbReference type="GO" id="GO:0016024">
    <property type="term" value="P:CDP-diacylglycerol biosynthetic process"/>
    <property type="evidence" value="ECO:0007669"/>
    <property type="project" value="UniProtKB-UniPathway"/>
</dbReference>
<evidence type="ECO:0000256" key="5">
    <source>
        <dbReference type="ARBA" id="ARBA00010185"/>
    </source>
</evidence>
<evidence type="ECO:0000256" key="1">
    <source>
        <dbReference type="ARBA" id="ARBA00001698"/>
    </source>
</evidence>
<evidence type="ECO:0000256" key="9">
    <source>
        <dbReference type="ARBA" id="ARBA00022516"/>
    </source>
</evidence>
<comment type="similarity">
    <text evidence="5 18">Belongs to the CDS family.</text>
</comment>
<feature type="transmembrane region" description="Helical" evidence="19">
    <location>
        <begin position="76"/>
        <end position="94"/>
    </location>
</feature>
<comment type="subcellular location">
    <subcellularLocation>
        <location evidence="2">Cell membrane</location>
        <topology evidence="2">Multi-pass membrane protein</topology>
    </subcellularLocation>
</comment>
<proteinExistence type="inferred from homology"/>
<feature type="transmembrane region" description="Helical" evidence="19">
    <location>
        <begin position="106"/>
        <end position="126"/>
    </location>
</feature>
<dbReference type="EC" id="2.7.7.41" evidence="6 18"/>
<dbReference type="RefSeq" id="WP_024025150.1">
    <property type="nucleotide sequence ID" value="NZ_AYOZ01000056.1"/>
</dbReference>
<feature type="transmembrane region" description="Helical" evidence="19">
    <location>
        <begin position="174"/>
        <end position="192"/>
    </location>
</feature>
<feature type="transmembrane region" description="Helical" evidence="19">
    <location>
        <begin position="132"/>
        <end position="153"/>
    </location>
</feature>
<feature type="transmembrane region" description="Helical" evidence="19">
    <location>
        <begin position="198"/>
        <end position="217"/>
    </location>
</feature>
<keyword evidence="12 18" id="KW-0548">Nucleotidyltransferase</keyword>
<reference evidence="20 21" key="1">
    <citation type="journal article" date="2014" name="Genome Announc.">
        <title>Draft Genome Sequence of Marinomonas sp. Strain D104, a Polycyclic Aromatic Hydrocarbon-Degrading Bacterium from the Deep-Sea Sediment of the Arctic Ocean.</title>
        <authorList>
            <person name="Dong C."/>
            <person name="Bai X."/>
            <person name="Lai Q."/>
            <person name="Xie Y."/>
            <person name="Chen X."/>
            <person name="Shao Z."/>
        </authorList>
    </citation>
    <scope>NUCLEOTIDE SEQUENCE [LARGE SCALE GENOMIC DNA]</scope>
    <source>
        <strain evidence="20 21">D104</strain>
    </source>
</reference>
<evidence type="ECO:0000256" key="18">
    <source>
        <dbReference type="RuleBase" id="RU003938"/>
    </source>
</evidence>
<evidence type="ECO:0000313" key="20">
    <source>
        <dbReference type="EMBL" id="ETI58390.1"/>
    </source>
</evidence>
<evidence type="ECO:0000256" key="19">
    <source>
        <dbReference type="SAM" id="Phobius"/>
    </source>
</evidence>
<keyword evidence="15 19" id="KW-0472">Membrane</keyword>
<dbReference type="eggNOG" id="COG0575">
    <property type="taxonomic scope" value="Bacteria"/>
</dbReference>
<evidence type="ECO:0000256" key="8">
    <source>
        <dbReference type="ARBA" id="ARBA00022475"/>
    </source>
</evidence>
<name>W1RPN1_9GAMM</name>
<keyword evidence="11 18" id="KW-0812">Transmembrane</keyword>
<evidence type="ECO:0000313" key="21">
    <source>
        <dbReference type="Proteomes" id="UP000018857"/>
    </source>
</evidence>
<comment type="pathway">
    <text evidence="4">Lipid metabolism.</text>
</comment>
<evidence type="ECO:0000256" key="2">
    <source>
        <dbReference type="ARBA" id="ARBA00004651"/>
    </source>
</evidence>
<dbReference type="UniPathway" id="UPA00557">
    <property type="reaction ID" value="UER00614"/>
</dbReference>
<evidence type="ECO:0000256" key="10">
    <source>
        <dbReference type="ARBA" id="ARBA00022679"/>
    </source>
</evidence>
<dbReference type="STRING" id="1208321.D104_15540"/>
<evidence type="ECO:0000256" key="14">
    <source>
        <dbReference type="ARBA" id="ARBA00023098"/>
    </source>
</evidence>